<proteinExistence type="inferred from homology"/>
<feature type="region of interest" description="Disordered" evidence="5">
    <location>
        <begin position="203"/>
        <end position="259"/>
    </location>
</feature>
<feature type="chain" id="PRO_5042108202" evidence="6">
    <location>
        <begin position="22"/>
        <end position="259"/>
    </location>
</feature>
<dbReference type="EMBL" id="CP031968">
    <property type="protein sequence ID" value="AXT46533.1"/>
    <property type="molecule type" value="Genomic_DNA"/>
</dbReference>
<dbReference type="InterPro" id="IPR051202">
    <property type="entry name" value="Peptidase_C40"/>
</dbReference>
<keyword evidence="3" id="KW-0378">Hydrolase</keyword>
<evidence type="ECO:0000313" key="9">
    <source>
        <dbReference type="Proteomes" id="UP000259465"/>
    </source>
</evidence>
<evidence type="ECO:0000313" key="8">
    <source>
        <dbReference type="EMBL" id="AXT46533.1"/>
    </source>
</evidence>
<feature type="compositionally biased region" description="Basic and acidic residues" evidence="5">
    <location>
        <begin position="217"/>
        <end position="233"/>
    </location>
</feature>
<evidence type="ECO:0000256" key="3">
    <source>
        <dbReference type="ARBA" id="ARBA00022801"/>
    </source>
</evidence>
<dbReference type="InterPro" id="IPR000064">
    <property type="entry name" value="NLP_P60_dom"/>
</dbReference>
<dbReference type="PANTHER" id="PTHR47053">
    <property type="entry name" value="MUREIN DD-ENDOPEPTIDASE MEPH-RELATED"/>
    <property type="match status" value="1"/>
</dbReference>
<dbReference type="Proteomes" id="UP000259465">
    <property type="component" value="Chromosome"/>
</dbReference>
<keyword evidence="6" id="KW-0732">Signal</keyword>
<reference evidence="8 9" key="1">
    <citation type="submission" date="2018-08" db="EMBL/GenBank/DDBJ databases">
        <title>Complete genome sequence of JP2-74.</title>
        <authorList>
            <person name="Wu L."/>
        </authorList>
    </citation>
    <scope>NUCLEOTIDE SEQUENCE [LARGE SCALE GENOMIC DNA]</scope>
    <source>
        <strain evidence="8 9">JP2-74</strain>
    </source>
</reference>
<accession>A0AAD0RRL5</accession>
<feature type="compositionally biased region" description="Basic residues" evidence="5">
    <location>
        <begin position="242"/>
        <end position="259"/>
    </location>
</feature>
<dbReference type="GO" id="GO:0006508">
    <property type="term" value="P:proteolysis"/>
    <property type="evidence" value="ECO:0007669"/>
    <property type="project" value="UniProtKB-KW"/>
</dbReference>
<dbReference type="SUPFAM" id="SSF54001">
    <property type="entry name" value="Cysteine proteinases"/>
    <property type="match status" value="1"/>
</dbReference>
<dbReference type="Pfam" id="PF00877">
    <property type="entry name" value="NLPC_P60"/>
    <property type="match status" value="1"/>
</dbReference>
<name>A0AAD0RRL5_9NEIS</name>
<feature type="domain" description="NlpC/P60" evidence="7">
    <location>
        <begin position="54"/>
        <end position="178"/>
    </location>
</feature>
<evidence type="ECO:0000256" key="5">
    <source>
        <dbReference type="SAM" id="MobiDB-lite"/>
    </source>
</evidence>
<evidence type="ECO:0000256" key="1">
    <source>
        <dbReference type="ARBA" id="ARBA00007074"/>
    </source>
</evidence>
<dbReference type="AlphaFoldDB" id="A0AAD0RRL5"/>
<evidence type="ECO:0000259" key="7">
    <source>
        <dbReference type="PROSITE" id="PS51935"/>
    </source>
</evidence>
<evidence type="ECO:0000256" key="4">
    <source>
        <dbReference type="ARBA" id="ARBA00022807"/>
    </source>
</evidence>
<keyword evidence="9" id="KW-1185">Reference proteome</keyword>
<dbReference type="KEGG" id="crz:D1345_10175"/>
<dbReference type="PANTHER" id="PTHR47053:SF1">
    <property type="entry name" value="MUREIN DD-ENDOPEPTIDASE MEPH-RELATED"/>
    <property type="match status" value="1"/>
</dbReference>
<sequence>MKLQLRLMTLVLAGFMVFAEAAPEKAPPEGRPAAEASAQSGQDDPISKFSSPAEDAVGDLLLQAMSLLGVAYRFGGNSPENGLDCSGFIRYVFQKSLKVNLPRTSAEMARVGKSINRSELVPGDLVFFNTRGFSYSHVGMYMGNGKFIHAPRTGKNIEVANINQSYWNGRFNGARRVNRSTAAQSADTSDDLNVAVSTRKASAESAPAVKCRKGKKCKPEAAAKKGGKAEAKKAGKSGGKAAAKKGGKAAGGAKKKAKR</sequence>
<dbReference type="RefSeq" id="WP_039754124.1">
    <property type="nucleotide sequence ID" value="NZ_CP031968.1"/>
</dbReference>
<feature type="signal peptide" evidence="6">
    <location>
        <begin position="1"/>
        <end position="21"/>
    </location>
</feature>
<keyword evidence="2" id="KW-0645">Protease</keyword>
<comment type="similarity">
    <text evidence="1">Belongs to the peptidase C40 family.</text>
</comment>
<dbReference type="PROSITE" id="PS51935">
    <property type="entry name" value="NLPC_P60"/>
    <property type="match status" value="1"/>
</dbReference>
<keyword evidence="4" id="KW-0788">Thiol protease</keyword>
<evidence type="ECO:0000256" key="6">
    <source>
        <dbReference type="SAM" id="SignalP"/>
    </source>
</evidence>
<feature type="region of interest" description="Disordered" evidence="5">
    <location>
        <begin position="25"/>
        <end position="50"/>
    </location>
</feature>
<protein>
    <submittedName>
        <fullName evidence="8">Peptidoglycan endopeptidase</fullName>
    </submittedName>
</protein>
<dbReference type="GO" id="GO:0008234">
    <property type="term" value="F:cysteine-type peptidase activity"/>
    <property type="evidence" value="ECO:0007669"/>
    <property type="project" value="UniProtKB-KW"/>
</dbReference>
<dbReference type="InterPro" id="IPR038765">
    <property type="entry name" value="Papain-like_cys_pep_sf"/>
</dbReference>
<organism evidence="8 9">
    <name type="scientific">Chromobacterium rhizoryzae</name>
    <dbReference type="NCBI Taxonomy" id="1778675"/>
    <lineage>
        <taxon>Bacteria</taxon>
        <taxon>Pseudomonadati</taxon>
        <taxon>Pseudomonadota</taxon>
        <taxon>Betaproteobacteria</taxon>
        <taxon>Neisseriales</taxon>
        <taxon>Chromobacteriaceae</taxon>
        <taxon>Chromobacterium</taxon>
    </lineage>
</organism>
<gene>
    <name evidence="8" type="ORF">D1345_10175</name>
</gene>
<evidence type="ECO:0000256" key="2">
    <source>
        <dbReference type="ARBA" id="ARBA00022670"/>
    </source>
</evidence>
<dbReference type="Gene3D" id="3.90.1720.10">
    <property type="entry name" value="endopeptidase domain like (from Nostoc punctiforme)"/>
    <property type="match status" value="1"/>
</dbReference>